<dbReference type="InterPro" id="IPR009057">
    <property type="entry name" value="Homeodomain-like_sf"/>
</dbReference>
<evidence type="ECO:0000256" key="7">
    <source>
        <dbReference type="ARBA" id="ARBA00023015"/>
    </source>
</evidence>
<dbReference type="InParanoid" id="A0A3M0CPG3"/>
<dbReference type="SMART" id="SM00448">
    <property type="entry name" value="REC"/>
    <property type="match status" value="1"/>
</dbReference>
<reference evidence="14 15" key="1">
    <citation type="submission" date="2018-10" db="EMBL/GenBank/DDBJ databases">
        <title>Genomic Encyclopedia of Archaeal and Bacterial Type Strains, Phase II (KMG-II): from individual species to whole genera.</title>
        <authorList>
            <person name="Goeker M."/>
        </authorList>
    </citation>
    <scope>NUCLEOTIDE SEQUENCE [LARGE SCALE GENOMIC DNA]</scope>
    <source>
        <strain evidence="14 15">DSM 25217</strain>
    </source>
</reference>
<dbReference type="PROSITE" id="PS00676">
    <property type="entry name" value="SIGMA54_INTERACT_2"/>
    <property type="match status" value="1"/>
</dbReference>
<dbReference type="Gene3D" id="1.10.10.60">
    <property type="entry name" value="Homeodomain-like"/>
    <property type="match status" value="1"/>
</dbReference>
<protein>
    <submittedName>
        <fullName evidence="14">Two-component system nitrogen regulation response regulator NtrX</fullName>
    </submittedName>
</protein>
<dbReference type="EMBL" id="REFR01000010">
    <property type="protein sequence ID" value="RMB08769.1"/>
    <property type="molecule type" value="Genomic_DNA"/>
</dbReference>
<dbReference type="GO" id="GO:0005737">
    <property type="term" value="C:cytoplasm"/>
    <property type="evidence" value="ECO:0007669"/>
    <property type="project" value="UniProtKB-SubCell"/>
</dbReference>
<dbReference type="Pfam" id="PF00158">
    <property type="entry name" value="Sigma54_activat"/>
    <property type="match status" value="1"/>
</dbReference>
<feature type="modified residue" description="4-aspartylphosphate" evidence="11">
    <location>
        <position position="53"/>
    </location>
</feature>
<dbReference type="Pfam" id="PF25601">
    <property type="entry name" value="AAA_lid_14"/>
    <property type="match status" value="1"/>
</dbReference>
<evidence type="ECO:0000256" key="1">
    <source>
        <dbReference type="ARBA" id="ARBA00004496"/>
    </source>
</evidence>
<comment type="caution">
    <text evidence="14">The sequence shown here is derived from an EMBL/GenBank/DDBJ whole genome shotgun (WGS) entry which is preliminary data.</text>
</comment>
<dbReference type="Proteomes" id="UP000271227">
    <property type="component" value="Unassembled WGS sequence"/>
</dbReference>
<dbReference type="PANTHER" id="PTHR32071:SF17">
    <property type="entry name" value="TRANSCRIPTIONAL REGULATOR (NTRC FAMILY)"/>
    <property type="match status" value="1"/>
</dbReference>
<dbReference type="Pfam" id="PF00072">
    <property type="entry name" value="Response_reg"/>
    <property type="match status" value="1"/>
</dbReference>
<dbReference type="SMART" id="SM00382">
    <property type="entry name" value="AAA"/>
    <property type="match status" value="1"/>
</dbReference>
<keyword evidence="5" id="KW-0067">ATP-binding</keyword>
<sequence>MAHDILIVDDEEDIRELIAGILEDEGYGARTAANSEEGIAEIEARLPSLLVLDIWLQGSKLDGLEMLELVKSRHRDLPVIVISGHGNIETAVAAIKKGAYDFIEKPFEADQLILTIQRAIEADALKRENEDLRRRAAVAVDLTGKSAAINATRHSIEKVAATNSRVLIEGASGTGKEVAARLLHQRSHRSEAPFVVISAASMEPQRVERELFGVEQNGGVVKTGLFERAHGGSLFIDEVADMPLPTQAKILRILTDQSFERVGGNTQVKVDVRVISATSRDLRQEINDGRFREDLYHRLNVVPLRMPSLAERREDIPVLAQHFLDTLSEAAGRPRAQLSDGATAALQAYDWPGNVRQLKNIIERVVIMSGDEAGRMIRTRDLPSEIKSGSGDLLNSGTSVAIMTTPLREARESFEREYLRIQINRFSGNISRTASFIGMERSALHRKLKSLGLAGGSNSKSPDDKDAAE</sequence>
<dbReference type="Gene3D" id="3.40.50.2300">
    <property type="match status" value="1"/>
</dbReference>
<dbReference type="InterPro" id="IPR025944">
    <property type="entry name" value="Sigma_54_int_dom_CS"/>
</dbReference>
<dbReference type="InterPro" id="IPR003593">
    <property type="entry name" value="AAA+_ATPase"/>
</dbReference>
<evidence type="ECO:0000256" key="5">
    <source>
        <dbReference type="ARBA" id="ARBA00022840"/>
    </source>
</evidence>
<organism evidence="14 15">
    <name type="scientific">Eilatimonas milleporae</name>
    <dbReference type="NCBI Taxonomy" id="911205"/>
    <lineage>
        <taxon>Bacteria</taxon>
        <taxon>Pseudomonadati</taxon>
        <taxon>Pseudomonadota</taxon>
        <taxon>Alphaproteobacteria</taxon>
        <taxon>Kordiimonadales</taxon>
        <taxon>Kordiimonadaceae</taxon>
        <taxon>Eilatimonas</taxon>
    </lineage>
</organism>
<dbReference type="GO" id="GO:0043565">
    <property type="term" value="F:sequence-specific DNA binding"/>
    <property type="evidence" value="ECO:0007669"/>
    <property type="project" value="InterPro"/>
</dbReference>
<dbReference type="GO" id="GO:0000160">
    <property type="term" value="P:phosphorelay signal transduction system"/>
    <property type="evidence" value="ECO:0007669"/>
    <property type="project" value="UniProtKB-KW"/>
</dbReference>
<dbReference type="SUPFAM" id="SSF46689">
    <property type="entry name" value="Homeodomain-like"/>
    <property type="match status" value="1"/>
</dbReference>
<evidence type="ECO:0000259" key="12">
    <source>
        <dbReference type="PROSITE" id="PS50045"/>
    </source>
</evidence>
<dbReference type="SUPFAM" id="SSF52172">
    <property type="entry name" value="CheY-like"/>
    <property type="match status" value="1"/>
</dbReference>
<evidence type="ECO:0000256" key="2">
    <source>
        <dbReference type="ARBA" id="ARBA00022490"/>
    </source>
</evidence>
<feature type="domain" description="Sigma-54 factor interaction" evidence="12">
    <location>
        <begin position="142"/>
        <end position="367"/>
    </location>
</feature>
<dbReference type="OrthoDB" id="9770562at2"/>
<dbReference type="GO" id="GO:0006355">
    <property type="term" value="P:regulation of DNA-templated transcription"/>
    <property type="evidence" value="ECO:0007669"/>
    <property type="project" value="InterPro"/>
</dbReference>
<evidence type="ECO:0000256" key="4">
    <source>
        <dbReference type="ARBA" id="ARBA00022741"/>
    </source>
</evidence>
<dbReference type="SUPFAM" id="SSF52540">
    <property type="entry name" value="P-loop containing nucleoside triphosphate hydrolases"/>
    <property type="match status" value="1"/>
</dbReference>
<name>A0A3M0CPG3_9PROT</name>
<dbReference type="FunFam" id="1.10.10.60:FF:000165">
    <property type="entry name" value="Two-component system nitrogen regulation response regulator NtrX"/>
    <property type="match status" value="1"/>
</dbReference>
<evidence type="ECO:0000256" key="6">
    <source>
        <dbReference type="ARBA" id="ARBA00023012"/>
    </source>
</evidence>
<dbReference type="FunFam" id="3.40.50.300:FF:000006">
    <property type="entry name" value="DNA-binding transcriptional regulator NtrC"/>
    <property type="match status" value="1"/>
</dbReference>
<dbReference type="GO" id="GO:0005524">
    <property type="term" value="F:ATP binding"/>
    <property type="evidence" value="ECO:0007669"/>
    <property type="project" value="UniProtKB-KW"/>
</dbReference>
<dbReference type="PROSITE" id="PS50110">
    <property type="entry name" value="RESPONSE_REGULATORY"/>
    <property type="match status" value="1"/>
</dbReference>
<dbReference type="AlphaFoldDB" id="A0A3M0CPG3"/>
<proteinExistence type="predicted"/>
<dbReference type="InterPro" id="IPR011006">
    <property type="entry name" value="CheY-like_superfamily"/>
</dbReference>
<dbReference type="InterPro" id="IPR002197">
    <property type="entry name" value="HTH_Fis"/>
</dbReference>
<dbReference type="InterPro" id="IPR001789">
    <property type="entry name" value="Sig_transdc_resp-reg_receiver"/>
</dbReference>
<dbReference type="Gene3D" id="3.40.50.300">
    <property type="entry name" value="P-loop containing nucleotide triphosphate hydrolases"/>
    <property type="match status" value="1"/>
</dbReference>
<dbReference type="InterPro" id="IPR058031">
    <property type="entry name" value="AAA_lid_NorR"/>
</dbReference>
<dbReference type="CDD" id="cd00009">
    <property type="entry name" value="AAA"/>
    <property type="match status" value="1"/>
</dbReference>
<gene>
    <name evidence="14" type="ORF">BXY39_1409</name>
</gene>
<evidence type="ECO:0000256" key="3">
    <source>
        <dbReference type="ARBA" id="ARBA00022553"/>
    </source>
</evidence>
<dbReference type="InterPro" id="IPR027417">
    <property type="entry name" value="P-loop_NTPase"/>
</dbReference>
<keyword evidence="2" id="KW-0963">Cytoplasm</keyword>
<evidence type="ECO:0000313" key="14">
    <source>
        <dbReference type="EMBL" id="RMB08769.1"/>
    </source>
</evidence>
<accession>A0A3M0CPG3</accession>
<evidence type="ECO:0000256" key="10">
    <source>
        <dbReference type="ARBA" id="ARBA00023163"/>
    </source>
</evidence>
<dbReference type="InterPro" id="IPR025943">
    <property type="entry name" value="Sigma_54_int_dom_ATP-bd_2"/>
</dbReference>
<dbReference type="PANTHER" id="PTHR32071">
    <property type="entry name" value="TRANSCRIPTIONAL REGULATORY PROTEIN"/>
    <property type="match status" value="1"/>
</dbReference>
<evidence type="ECO:0000256" key="8">
    <source>
        <dbReference type="ARBA" id="ARBA00023125"/>
    </source>
</evidence>
<keyword evidence="8" id="KW-0238">DNA-binding</keyword>
<dbReference type="Pfam" id="PF02954">
    <property type="entry name" value="HTH_8"/>
    <property type="match status" value="1"/>
</dbReference>
<dbReference type="CDD" id="cd17550">
    <property type="entry name" value="REC_NtrX-like"/>
    <property type="match status" value="1"/>
</dbReference>
<evidence type="ECO:0000256" key="9">
    <source>
        <dbReference type="ARBA" id="ARBA00023159"/>
    </source>
</evidence>
<keyword evidence="6" id="KW-0902">Two-component regulatory system</keyword>
<dbReference type="PROSITE" id="PS00688">
    <property type="entry name" value="SIGMA54_INTERACT_3"/>
    <property type="match status" value="1"/>
</dbReference>
<dbReference type="FunFam" id="1.10.8.60:FF:000014">
    <property type="entry name" value="DNA-binding transcriptional regulator NtrC"/>
    <property type="match status" value="1"/>
</dbReference>
<keyword evidence="7" id="KW-0805">Transcription regulation</keyword>
<evidence type="ECO:0000313" key="15">
    <source>
        <dbReference type="Proteomes" id="UP000271227"/>
    </source>
</evidence>
<keyword evidence="15" id="KW-1185">Reference proteome</keyword>
<dbReference type="InterPro" id="IPR002078">
    <property type="entry name" value="Sigma_54_int"/>
</dbReference>
<comment type="subcellular location">
    <subcellularLocation>
        <location evidence="1">Cytoplasm</location>
    </subcellularLocation>
</comment>
<dbReference type="FunFam" id="3.40.50.2300:FF:000018">
    <property type="entry name" value="DNA-binding transcriptional regulator NtrC"/>
    <property type="match status" value="1"/>
</dbReference>
<keyword evidence="10" id="KW-0804">Transcription</keyword>
<dbReference type="RefSeq" id="WP_121938103.1">
    <property type="nucleotide sequence ID" value="NZ_REFR01000010.1"/>
</dbReference>
<evidence type="ECO:0000256" key="11">
    <source>
        <dbReference type="PROSITE-ProRule" id="PRU00169"/>
    </source>
</evidence>
<dbReference type="PROSITE" id="PS50045">
    <property type="entry name" value="SIGMA54_INTERACT_4"/>
    <property type="match status" value="1"/>
</dbReference>
<evidence type="ECO:0000259" key="13">
    <source>
        <dbReference type="PROSITE" id="PS50110"/>
    </source>
</evidence>
<keyword evidence="3 11" id="KW-0597">Phosphoprotein</keyword>
<keyword evidence="9" id="KW-0010">Activator</keyword>
<keyword evidence="4" id="KW-0547">Nucleotide-binding</keyword>
<feature type="domain" description="Response regulatory" evidence="13">
    <location>
        <begin position="4"/>
        <end position="120"/>
    </location>
</feature>
<dbReference type="Gene3D" id="1.10.8.60">
    <property type="match status" value="1"/>
</dbReference>